<dbReference type="GO" id="GO:0009626">
    <property type="term" value="P:plant-type hypersensitive response"/>
    <property type="evidence" value="ECO:0007669"/>
    <property type="project" value="UniProtKB-KW"/>
</dbReference>
<gene>
    <name evidence="4" type="ORF">Tci_516046</name>
</gene>
<dbReference type="AlphaFoldDB" id="A0A699IG58"/>
<dbReference type="EMBL" id="BKCJ010279239">
    <property type="protein sequence ID" value="GEZ44073.1"/>
    <property type="molecule type" value="Genomic_DNA"/>
</dbReference>
<feature type="domain" description="HMA" evidence="3">
    <location>
        <begin position="1"/>
        <end position="65"/>
    </location>
</feature>
<sequence>MTINLRIVNFHNCYGCTRKIQKALRKIGGVELVEFDPENGNAIVASALLPEVIRYALEAKIKKKVILVSQEVIMPMNQTFDPQGLGLNSVEYSNMVRRNFNHRDRPYRPQSGGNNGFHMEDVNYEYANPQPLPRSSPWASTEPSAPPMPSSEEEVVYGCQPQHYGYSTTRNHNRDHPDGCCTIM</sequence>
<dbReference type="InterPro" id="IPR044594">
    <property type="entry name" value="HIPP01/3/5/6"/>
</dbReference>
<dbReference type="CDD" id="cd00371">
    <property type="entry name" value="HMA"/>
    <property type="match status" value="1"/>
</dbReference>
<dbReference type="InterPro" id="IPR006121">
    <property type="entry name" value="HMA_dom"/>
</dbReference>
<dbReference type="PANTHER" id="PTHR46413:SF1">
    <property type="entry name" value="HEAVY METAL-ASSOCIATED ISOPRENYLATED PLANT PROTEIN 6"/>
    <property type="match status" value="1"/>
</dbReference>
<dbReference type="GO" id="GO:0016020">
    <property type="term" value="C:membrane"/>
    <property type="evidence" value="ECO:0007669"/>
    <property type="project" value="UniProtKB-SubCell"/>
</dbReference>
<dbReference type="PROSITE" id="PS50846">
    <property type="entry name" value="HMA_2"/>
    <property type="match status" value="1"/>
</dbReference>
<dbReference type="PANTHER" id="PTHR46413">
    <property type="entry name" value="HEAVY METAL-ASSOCIATED ISOPRENYLATED PLANT PROTEIN 6"/>
    <property type="match status" value="1"/>
</dbReference>
<dbReference type="SUPFAM" id="SSF55008">
    <property type="entry name" value="HMA, heavy metal-associated domain"/>
    <property type="match status" value="1"/>
</dbReference>
<name>A0A699IG58_TANCI</name>
<evidence type="ECO:0000313" key="4">
    <source>
        <dbReference type="EMBL" id="GEZ44073.1"/>
    </source>
</evidence>
<dbReference type="GO" id="GO:0046872">
    <property type="term" value="F:metal ion binding"/>
    <property type="evidence" value="ECO:0007669"/>
    <property type="project" value="InterPro"/>
</dbReference>
<comment type="subcellular location">
    <subcellularLocation>
        <location evidence="1">Membrane</location>
        <topology evidence="1">Peripheral membrane protein</topology>
    </subcellularLocation>
</comment>
<comment type="caution">
    <text evidence="4">The sequence shown here is derived from an EMBL/GenBank/DDBJ whole genome shotgun (WGS) entry which is preliminary data.</text>
</comment>
<feature type="region of interest" description="Disordered" evidence="2">
    <location>
        <begin position="128"/>
        <end position="153"/>
    </location>
</feature>
<evidence type="ECO:0000256" key="2">
    <source>
        <dbReference type="SAM" id="MobiDB-lite"/>
    </source>
</evidence>
<evidence type="ECO:0000256" key="1">
    <source>
        <dbReference type="ARBA" id="ARBA00004170"/>
    </source>
</evidence>
<dbReference type="InterPro" id="IPR036163">
    <property type="entry name" value="HMA_dom_sf"/>
</dbReference>
<accession>A0A699IG58</accession>
<reference evidence="4" key="1">
    <citation type="journal article" date="2019" name="Sci. Rep.">
        <title>Draft genome of Tanacetum cinerariifolium, the natural source of mosquito coil.</title>
        <authorList>
            <person name="Yamashiro T."/>
            <person name="Shiraishi A."/>
            <person name="Satake H."/>
            <person name="Nakayama K."/>
        </authorList>
    </citation>
    <scope>NUCLEOTIDE SEQUENCE</scope>
</reference>
<evidence type="ECO:0000259" key="3">
    <source>
        <dbReference type="PROSITE" id="PS50846"/>
    </source>
</evidence>
<protein>
    <recommendedName>
        <fullName evidence="3">HMA domain-containing protein</fullName>
    </recommendedName>
</protein>
<organism evidence="4">
    <name type="scientific">Tanacetum cinerariifolium</name>
    <name type="common">Dalmatian daisy</name>
    <name type="synonym">Chrysanthemum cinerariifolium</name>
    <dbReference type="NCBI Taxonomy" id="118510"/>
    <lineage>
        <taxon>Eukaryota</taxon>
        <taxon>Viridiplantae</taxon>
        <taxon>Streptophyta</taxon>
        <taxon>Embryophyta</taxon>
        <taxon>Tracheophyta</taxon>
        <taxon>Spermatophyta</taxon>
        <taxon>Magnoliopsida</taxon>
        <taxon>eudicotyledons</taxon>
        <taxon>Gunneridae</taxon>
        <taxon>Pentapetalae</taxon>
        <taxon>asterids</taxon>
        <taxon>campanulids</taxon>
        <taxon>Asterales</taxon>
        <taxon>Asteraceae</taxon>
        <taxon>Asteroideae</taxon>
        <taxon>Anthemideae</taxon>
        <taxon>Anthemidinae</taxon>
        <taxon>Tanacetum</taxon>
    </lineage>
</organism>
<proteinExistence type="predicted"/>
<dbReference type="Gene3D" id="3.30.70.100">
    <property type="match status" value="1"/>
</dbReference>